<proteinExistence type="predicted"/>
<dbReference type="EMBL" id="CP012160">
    <property type="protein sequence ID" value="AKS44912.1"/>
    <property type="molecule type" value="Genomic_DNA"/>
</dbReference>
<evidence type="ECO:0000313" key="1">
    <source>
        <dbReference type="EMBL" id="AKS44912.1"/>
    </source>
</evidence>
<keyword evidence="2" id="KW-1185">Reference proteome</keyword>
<dbReference type="OrthoDB" id="9798604at2"/>
<dbReference type="Proteomes" id="UP000067444">
    <property type="component" value="Chromosome"/>
</dbReference>
<organism evidence="1 2">
    <name type="scientific">Octadecabacter temperatus</name>
    <dbReference type="NCBI Taxonomy" id="1458307"/>
    <lineage>
        <taxon>Bacteria</taxon>
        <taxon>Pseudomonadati</taxon>
        <taxon>Pseudomonadota</taxon>
        <taxon>Alphaproteobacteria</taxon>
        <taxon>Rhodobacterales</taxon>
        <taxon>Roseobacteraceae</taxon>
        <taxon>Octadecabacter</taxon>
    </lineage>
</organism>
<sequence length="68" mass="8011">MRNDENSDMKPQVEHVLLSFYECLTNPNHLETMIEMLMSWLDDGDNQVVAPKIDRHADQVWRLLGEIK</sequence>
<reference evidence="1 2" key="1">
    <citation type="journal article" date="2015" name="Genome Announc.">
        <title>Closed Genome Sequence of Octadecabacter temperatus SB1, the First Mesophilic Species of the Genus Octadecabacter.</title>
        <authorList>
            <person name="Voget S."/>
            <person name="Billerbeck S."/>
            <person name="Simon M."/>
            <person name="Daniel R."/>
        </authorList>
    </citation>
    <scope>NUCLEOTIDE SEQUENCE [LARGE SCALE GENOMIC DNA]</scope>
    <source>
        <strain evidence="1 2">SB1</strain>
    </source>
</reference>
<dbReference type="RefSeq" id="WP_049833352.1">
    <property type="nucleotide sequence ID" value="NZ_CP012160.1"/>
</dbReference>
<accession>A0A0K0Y1Y2</accession>
<dbReference type="KEGG" id="otm:OSB_03450"/>
<dbReference type="AlphaFoldDB" id="A0A0K0Y1Y2"/>
<protein>
    <submittedName>
        <fullName evidence="1">Uncharacterized protein</fullName>
    </submittedName>
</protein>
<name>A0A0K0Y1Y2_9RHOB</name>
<dbReference type="STRING" id="1458307.OSB_03450"/>
<evidence type="ECO:0000313" key="2">
    <source>
        <dbReference type="Proteomes" id="UP000067444"/>
    </source>
</evidence>
<gene>
    <name evidence="1" type="ORF">OSB_03450</name>
</gene>